<reference evidence="2 3" key="1">
    <citation type="submission" date="2019-04" db="EMBL/GenBank/DDBJ databases">
        <title>Crypto-aerobic microbial life in anoxic (sulfidic) marine sediments.</title>
        <authorList>
            <person name="Bhattacharya S."/>
            <person name="Roy C."/>
            <person name="Mondal N."/>
            <person name="Sarkar J."/>
            <person name="Mandal S."/>
            <person name="Rameez M.J."/>
            <person name="Ghosh W."/>
        </authorList>
    </citation>
    <scope>NUCLEOTIDE SEQUENCE [LARGE SCALE GENOMIC DNA]</scope>
    <source>
        <strain evidence="2 3">SBBC</strain>
    </source>
</reference>
<evidence type="ECO:0000313" key="2">
    <source>
        <dbReference type="EMBL" id="TKA95120.1"/>
    </source>
</evidence>
<dbReference type="AlphaFoldDB" id="A0A4U0YRI9"/>
<accession>A0A4U0YRI9</accession>
<dbReference type="Pfam" id="PF11972">
    <property type="entry name" value="HTH_13"/>
    <property type="match status" value="1"/>
</dbReference>
<dbReference type="InterPro" id="IPR021068">
    <property type="entry name" value="HTH_DNA-bd"/>
</dbReference>
<dbReference type="Proteomes" id="UP000306340">
    <property type="component" value="Unassembled WGS sequence"/>
</dbReference>
<sequence length="90" mass="9804">RRPSRRCGCWTGLDDWQARAAEATAGLSGRTPPLLIAALAHWPLLSAPVAEAETKASRAAVQRNLDRLTELGLIREVTGQGRFRLWSAAL</sequence>
<proteinExistence type="predicted"/>
<comment type="caution">
    <text evidence="2">The sequence shown here is derived from an EMBL/GenBank/DDBJ whole genome shotgun (WGS) entry which is preliminary data.</text>
</comment>
<organism evidence="2 3">
    <name type="scientific">Cereibacter changlensis</name>
    <dbReference type="NCBI Taxonomy" id="402884"/>
    <lineage>
        <taxon>Bacteria</taxon>
        <taxon>Pseudomonadati</taxon>
        <taxon>Pseudomonadota</taxon>
        <taxon>Alphaproteobacteria</taxon>
        <taxon>Rhodobacterales</taxon>
        <taxon>Paracoccaceae</taxon>
        <taxon>Cereibacter</taxon>
    </lineage>
</organism>
<feature type="non-terminal residue" evidence="2">
    <location>
        <position position="1"/>
    </location>
</feature>
<dbReference type="Gene3D" id="1.10.10.10">
    <property type="entry name" value="Winged helix-like DNA-binding domain superfamily/Winged helix DNA-binding domain"/>
    <property type="match status" value="1"/>
</dbReference>
<dbReference type="EMBL" id="SWAU01000227">
    <property type="protein sequence ID" value="TKA95120.1"/>
    <property type="molecule type" value="Genomic_DNA"/>
</dbReference>
<evidence type="ECO:0000259" key="1">
    <source>
        <dbReference type="Pfam" id="PF11972"/>
    </source>
</evidence>
<evidence type="ECO:0000313" key="3">
    <source>
        <dbReference type="Proteomes" id="UP000306340"/>
    </source>
</evidence>
<dbReference type="InterPro" id="IPR036388">
    <property type="entry name" value="WH-like_DNA-bd_sf"/>
</dbReference>
<protein>
    <submittedName>
        <fullName evidence="2">DUF1403 family protein</fullName>
    </submittedName>
</protein>
<gene>
    <name evidence="2" type="ORF">FAZ78_18570</name>
</gene>
<feature type="domain" description="HTH DNA binding" evidence="1">
    <location>
        <begin position="35"/>
        <end position="86"/>
    </location>
</feature>
<name>A0A4U0YRI9_9RHOB</name>